<reference evidence="1 2" key="1">
    <citation type="submission" date="2015-09" db="EMBL/GenBank/DDBJ databases">
        <title>Genome sequence, genome mining and natural product profiling of a biocontrol bacterium Streptomyces malaysiensis F913.</title>
        <authorList>
            <person name="Xu Y."/>
            <person name="Wei J."/>
            <person name="Xie J."/>
            <person name="Li T."/>
            <person name="Zhou Z."/>
        </authorList>
    </citation>
    <scope>NUCLEOTIDE SEQUENCE [LARGE SCALE GENOMIC DNA]</scope>
    <source>
        <strain evidence="1 2">F913</strain>
    </source>
</reference>
<dbReference type="AlphaFoldDB" id="A0A2J7Z6A2"/>
<name>A0A2J7Z6A2_STRMQ</name>
<proteinExistence type="predicted"/>
<sequence length="45" mass="4643">MITMNATALFLVPMARAAFPEATHGRGMAIADALLTELGGGNQDP</sequence>
<evidence type="ECO:0000313" key="2">
    <source>
        <dbReference type="Proteomes" id="UP000236520"/>
    </source>
</evidence>
<keyword evidence="2" id="KW-1185">Reference proteome</keyword>
<dbReference type="EMBL" id="LJIW01000001">
    <property type="protein sequence ID" value="PNG95812.1"/>
    <property type="molecule type" value="Genomic_DNA"/>
</dbReference>
<protein>
    <submittedName>
        <fullName evidence="1">Uncharacterized protein</fullName>
    </submittedName>
</protein>
<evidence type="ECO:0000313" key="1">
    <source>
        <dbReference type="EMBL" id="PNG95812.1"/>
    </source>
</evidence>
<accession>A0A2J7Z6A2</accession>
<comment type="caution">
    <text evidence="1">The sequence shown here is derived from an EMBL/GenBank/DDBJ whole genome shotgun (WGS) entry which is preliminary data.</text>
</comment>
<dbReference type="Proteomes" id="UP000236520">
    <property type="component" value="Unassembled WGS sequence"/>
</dbReference>
<organism evidence="1 2">
    <name type="scientific">Streptomyces malaysiensis</name>
    <dbReference type="NCBI Taxonomy" id="92644"/>
    <lineage>
        <taxon>Bacteria</taxon>
        <taxon>Bacillati</taxon>
        <taxon>Actinomycetota</taxon>
        <taxon>Actinomycetes</taxon>
        <taxon>Kitasatosporales</taxon>
        <taxon>Streptomycetaceae</taxon>
        <taxon>Streptomyces</taxon>
        <taxon>Streptomyces violaceusniger group</taxon>
    </lineage>
</organism>
<gene>
    <name evidence="1" type="ORF">SMF913_11837</name>
</gene>